<name>A0A5C5GBF6_9RHOB</name>
<dbReference type="EMBL" id="VFFF01000002">
    <property type="protein sequence ID" value="TNY31290.1"/>
    <property type="molecule type" value="Genomic_DNA"/>
</dbReference>
<keyword evidence="1" id="KW-0812">Transmembrane</keyword>
<dbReference type="AlphaFoldDB" id="A0A5C5GBF6"/>
<dbReference type="Proteomes" id="UP000314011">
    <property type="component" value="Unassembled WGS sequence"/>
</dbReference>
<comment type="caution">
    <text evidence="2">The sequence shown here is derived from an EMBL/GenBank/DDBJ whole genome shotgun (WGS) entry which is preliminary data.</text>
</comment>
<dbReference type="RefSeq" id="WP_140196155.1">
    <property type="nucleotide sequence ID" value="NZ_CP065915.1"/>
</dbReference>
<proteinExistence type="predicted"/>
<evidence type="ECO:0000256" key="1">
    <source>
        <dbReference type="SAM" id="Phobius"/>
    </source>
</evidence>
<gene>
    <name evidence="2" type="ORF">FHY64_14790</name>
</gene>
<protein>
    <submittedName>
        <fullName evidence="2">Uncharacterized protein</fullName>
    </submittedName>
</protein>
<sequence>MTAIPLALTTLISIWALATSDVAVDVLMMVALLSAGLLMLQSILNLIWPALSMLFVDRRMQAQIMLARALSANAASDEADNAFTALVTAYDLRPGEHALEDDVEYRDAELERLKALFVDLSRAARLLPDTHATAGVSDVRAGLAARIDARPQRQAYLSLMAEAEWLSGEIGGPRRTTANVDFAPKMAASA</sequence>
<evidence type="ECO:0000313" key="3">
    <source>
        <dbReference type="Proteomes" id="UP000314011"/>
    </source>
</evidence>
<keyword evidence="1" id="KW-1133">Transmembrane helix</keyword>
<evidence type="ECO:0000313" key="2">
    <source>
        <dbReference type="EMBL" id="TNY31290.1"/>
    </source>
</evidence>
<accession>A0A5C5GBF6</accession>
<reference evidence="2 3" key="1">
    <citation type="submission" date="2019-06" db="EMBL/GenBank/DDBJ databases">
        <title>Genome of new Rhodobacteraceae sp. SM1903.</title>
        <authorList>
            <person name="Ren X."/>
        </authorList>
    </citation>
    <scope>NUCLEOTIDE SEQUENCE [LARGE SCALE GENOMIC DNA]</scope>
    <source>
        <strain evidence="2 3">SM1903</strain>
    </source>
</reference>
<keyword evidence="3" id="KW-1185">Reference proteome</keyword>
<organism evidence="2 3">
    <name type="scientific">Pelagovum pacificum</name>
    <dbReference type="NCBI Taxonomy" id="2588711"/>
    <lineage>
        <taxon>Bacteria</taxon>
        <taxon>Pseudomonadati</taxon>
        <taxon>Pseudomonadota</taxon>
        <taxon>Alphaproteobacteria</taxon>
        <taxon>Rhodobacterales</taxon>
        <taxon>Paracoccaceae</taxon>
        <taxon>Pelagovum</taxon>
    </lineage>
</organism>
<keyword evidence="1" id="KW-0472">Membrane</keyword>
<feature type="transmembrane region" description="Helical" evidence="1">
    <location>
        <begin position="30"/>
        <end position="56"/>
    </location>
</feature>